<organism evidence="2">
    <name type="scientific">Salmonella sp</name>
    <dbReference type="NCBI Taxonomy" id="599"/>
    <lineage>
        <taxon>Bacteria</taxon>
        <taxon>Pseudomonadati</taxon>
        <taxon>Pseudomonadota</taxon>
        <taxon>Gammaproteobacteria</taxon>
        <taxon>Enterobacterales</taxon>
        <taxon>Enterobacteriaceae</taxon>
        <taxon>Salmonella</taxon>
    </lineage>
</organism>
<keyword evidence="1" id="KW-0812">Transmembrane</keyword>
<reference evidence="2" key="1">
    <citation type="submission" date="2019-01" db="EMBL/GenBank/DDBJ databases">
        <title>Salmonella strain 1423 plasmid sequences.</title>
        <authorList>
            <person name="Chen K."/>
            <person name="Chen S."/>
        </authorList>
    </citation>
    <scope>NUCLEOTIDE SEQUENCE</scope>
    <source>
        <strain evidence="2">Sa1423</strain>
        <plasmid evidence="2">pSa1423-90k</plasmid>
    </source>
</reference>
<dbReference type="AlphaFoldDB" id="A0A482EVA0"/>
<gene>
    <name evidence="2" type="ORF">NNIBIDOC_00029</name>
</gene>
<keyword evidence="1" id="KW-1133">Transmembrane helix</keyword>
<feature type="transmembrane region" description="Helical" evidence="1">
    <location>
        <begin position="9"/>
        <end position="34"/>
    </location>
</feature>
<geneLocation type="plasmid" evidence="2">
    <name>pSa1423-90k</name>
</geneLocation>
<evidence type="ECO:0000313" key="2">
    <source>
        <dbReference type="EMBL" id="QBM91362.1"/>
    </source>
</evidence>
<dbReference type="EMBL" id="MK356557">
    <property type="protein sequence ID" value="QBM91362.1"/>
    <property type="molecule type" value="Genomic_DNA"/>
</dbReference>
<keyword evidence="1" id="KW-0472">Membrane</keyword>
<evidence type="ECO:0000256" key="1">
    <source>
        <dbReference type="SAM" id="Phobius"/>
    </source>
</evidence>
<sequence length="89" mass="9861">MEPGFRGSLLVICVGFVRSAIFFSGYILIAFFGIQNVHYYPAAGLLDFVGDCGSRGAELAATGIKPSDFRMVRRDCTERTSPFWCSLQR</sequence>
<accession>A0A482EVA0</accession>
<keyword evidence="2" id="KW-0614">Plasmid</keyword>
<protein>
    <submittedName>
        <fullName evidence="2">Uncharacterized protein</fullName>
    </submittedName>
</protein>
<proteinExistence type="predicted"/>
<name>A0A482EVA0_SALSP</name>